<name>A0A1I2B0A5_9BURK</name>
<evidence type="ECO:0000313" key="3">
    <source>
        <dbReference type="Proteomes" id="UP000199119"/>
    </source>
</evidence>
<dbReference type="PANTHER" id="PTHR30469">
    <property type="entry name" value="MULTIDRUG RESISTANCE PROTEIN MDTA"/>
    <property type="match status" value="1"/>
</dbReference>
<dbReference type="GO" id="GO:0015562">
    <property type="term" value="F:efflux transmembrane transporter activity"/>
    <property type="evidence" value="ECO:0007669"/>
    <property type="project" value="TreeGrafter"/>
</dbReference>
<dbReference type="AlphaFoldDB" id="A0A1I2B0A5"/>
<evidence type="ECO:0000256" key="1">
    <source>
        <dbReference type="ARBA" id="ARBA00009477"/>
    </source>
</evidence>
<organism evidence="2 3">
    <name type="scientific">Paracidovorax wautersii</name>
    <dbReference type="NCBI Taxonomy" id="1177982"/>
    <lineage>
        <taxon>Bacteria</taxon>
        <taxon>Pseudomonadati</taxon>
        <taxon>Pseudomonadota</taxon>
        <taxon>Betaproteobacteria</taxon>
        <taxon>Burkholderiales</taxon>
        <taxon>Comamonadaceae</taxon>
        <taxon>Paracidovorax</taxon>
    </lineage>
</organism>
<dbReference type="Gene3D" id="1.10.287.470">
    <property type="entry name" value="Helix hairpin bin"/>
    <property type="match status" value="1"/>
</dbReference>
<dbReference type="SUPFAM" id="SSF111369">
    <property type="entry name" value="HlyD-like secretion proteins"/>
    <property type="match status" value="1"/>
</dbReference>
<dbReference type="GO" id="GO:1990281">
    <property type="term" value="C:efflux pump complex"/>
    <property type="evidence" value="ECO:0007669"/>
    <property type="project" value="TreeGrafter"/>
</dbReference>
<dbReference type="NCBIfam" id="TIGR01730">
    <property type="entry name" value="RND_mfp"/>
    <property type="match status" value="1"/>
</dbReference>
<protein>
    <submittedName>
        <fullName evidence="2">RND family efflux transporter, MFP subunit</fullName>
    </submittedName>
</protein>
<sequence>MKGLPVSCTPFKSQSWQMQKVGLAFVLLASLAGCGSQKEPASDPPRAVKLLTVGDVGSVANRIELSGLARSSERSTLGFETGGRISKLHVDVGDRFSRGQLLAELDVQPEQLRLEQARATLAAAEAALADRIVQTTQQRGLLEGNVISPAAFESVKAQLVAAEGQVRNAKAAFGLAERARRGAAIHAPFDGVVAEKLALPFTDIAAGAPVLQVDGLRSGVEVLATASTTQAANIKIGQVAELRLSESASPVRASVQRIGLRAENGSLLPVVLVPQDATLARSLRPGSAVQVLLKAPEAKDASPDRLMLPYSALVLSEKAGQAAVFVYDVTGKKVHRREVQFQSEPGGDNVRVVGGLKRGEMVVAAGASWLTNEQQVTPLKATTQLAGR</sequence>
<keyword evidence="3" id="KW-1185">Reference proteome</keyword>
<dbReference type="Proteomes" id="UP000199119">
    <property type="component" value="Unassembled WGS sequence"/>
</dbReference>
<evidence type="ECO:0000313" key="2">
    <source>
        <dbReference type="EMBL" id="SFE49615.1"/>
    </source>
</evidence>
<gene>
    <name evidence="2" type="ORF">SAMN04489711_102344</name>
</gene>
<dbReference type="EMBL" id="FONX01000002">
    <property type="protein sequence ID" value="SFE49615.1"/>
    <property type="molecule type" value="Genomic_DNA"/>
</dbReference>
<accession>A0A1I2B0A5</accession>
<dbReference type="Gene3D" id="2.40.420.20">
    <property type="match status" value="1"/>
</dbReference>
<comment type="similarity">
    <text evidence="1">Belongs to the membrane fusion protein (MFP) (TC 8.A.1) family.</text>
</comment>
<reference evidence="3" key="1">
    <citation type="submission" date="2016-10" db="EMBL/GenBank/DDBJ databases">
        <authorList>
            <person name="Varghese N."/>
            <person name="Submissions S."/>
        </authorList>
    </citation>
    <scope>NUCLEOTIDE SEQUENCE [LARGE SCALE GENOMIC DNA]</scope>
    <source>
        <strain evidence="3">DSM 27981</strain>
    </source>
</reference>
<dbReference type="OrthoDB" id="5502471at2"/>
<dbReference type="PANTHER" id="PTHR30469:SF15">
    <property type="entry name" value="HLYD FAMILY OF SECRETION PROTEINS"/>
    <property type="match status" value="1"/>
</dbReference>
<dbReference type="InterPro" id="IPR006143">
    <property type="entry name" value="RND_pump_MFP"/>
</dbReference>
<dbReference type="RefSeq" id="WP_023123862.1">
    <property type="nucleotide sequence ID" value="NZ_FONX01000002.1"/>
</dbReference>
<dbReference type="Gene3D" id="2.40.50.100">
    <property type="match status" value="1"/>
</dbReference>
<proteinExistence type="inferred from homology"/>
<dbReference type="PROSITE" id="PS51257">
    <property type="entry name" value="PROKAR_LIPOPROTEIN"/>
    <property type="match status" value="1"/>
</dbReference>
<dbReference type="STRING" id="1177982.SAMN04489711_102344"/>